<reference evidence="4 5" key="1">
    <citation type="submission" date="2017-03" db="EMBL/GenBank/DDBJ databases">
        <title>Genomes of endolithic fungi from Antarctica.</title>
        <authorList>
            <person name="Coleine C."/>
            <person name="Masonjones S."/>
            <person name="Stajich J.E."/>
        </authorList>
    </citation>
    <scope>NUCLEOTIDE SEQUENCE [LARGE SCALE GENOMIC DNA]</scope>
    <source>
        <strain evidence="4 5">CCFEE 6314</strain>
    </source>
</reference>
<evidence type="ECO:0000259" key="3">
    <source>
        <dbReference type="Pfam" id="PF04082"/>
    </source>
</evidence>
<dbReference type="GO" id="GO:0008270">
    <property type="term" value="F:zinc ion binding"/>
    <property type="evidence" value="ECO:0007669"/>
    <property type="project" value="InterPro"/>
</dbReference>
<evidence type="ECO:0000256" key="1">
    <source>
        <dbReference type="ARBA" id="ARBA00023242"/>
    </source>
</evidence>
<accession>A0A438MX89</accession>
<evidence type="ECO:0000313" key="4">
    <source>
        <dbReference type="EMBL" id="RVX67562.1"/>
    </source>
</evidence>
<sequence>MSLETYSTFESQHDRALDTCELDPSMTLSTSRQWPGERHPTRWDVHDANESPAATFLDQFRAALLHSEGAENDVLLDNDPEIGASQEADLHDVFKYTYPMVLLSEVPSTPTEKELAHLQSLFSTTFKKHFFLDFMDNVPTSSSPTPPYLDFASACLGSITSSPTASHSSAASNDSSRQDVSAALFIAGVNLWSVMLEVDNREARQLEAVIAASLLSTYGLLSADKVHWRKASGILSNVVTISRRLHLTDGYSPLYHANNVADKDLMMKSSLISYMILVDTLHAAYFGLAPNLSTSELFIRMPWSNHQFRTVYNCLVHGHETPSDMRRPEDALLLLTAILNDTIHVNCSFLSLQFPDVTYGQNINGHIQESINPSPSRHVLASNKKLRNPWAPLTAGSEFCRLRVDLLAALSRWEDHFQDHIGSDILALGYFTRLQLHCPEMWELPYVAGYGRTATTTRGPTRPANKIEVPDKAMDLSWQVLYHCDKASKSSIGAMAIWLPIVVFLSALVVWQKLRSQRPGDIRYGTLKVLTMFQNELAKLPWACCSEMIKLLDRLMNQDQSADARDDQ</sequence>
<organism evidence="4 5">
    <name type="scientific">Exophiala mesophila</name>
    <name type="common">Black yeast-like fungus</name>
    <dbReference type="NCBI Taxonomy" id="212818"/>
    <lineage>
        <taxon>Eukaryota</taxon>
        <taxon>Fungi</taxon>
        <taxon>Dikarya</taxon>
        <taxon>Ascomycota</taxon>
        <taxon>Pezizomycotina</taxon>
        <taxon>Eurotiomycetes</taxon>
        <taxon>Chaetothyriomycetidae</taxon>
        <taxon>Chaetothyriales</taxon>
        <taxon>Herpotrichiellaceae</taxon>
        <taxon>Exophiala</taxon>
    </lineage>
</organism>
<dbReference type="VEuPathDB" id="FungiDB:PV10_03678"/>
<dbReference type="OrthoDB" id="4109707at2759"/>
<dbReference type="EMBL" id="NAJM01000047">
    <property type="protein sequence ID" value="RVX67562.1"/>
    <property type="molecule type" value="Genomic_DNA"/>
</dbReference>
<keyword evidence="2" id="KW-1133">Transmembrane helix</keyword>
<feature type="transmembrane region" description="Helical" evidence="2">
    <location>
        <begin position="492"/>
        <end position="511"/>
    </location>
</feature>
<evidence type="ECO:0000256" key="2">
    <source>
        <dbReference type="SAM" id="Phobius"/>
    </source>
</evidence>
<keyword evidence="1" id="KW-0539">Nucleus</keyword>
<name>A0A438MX89_EXOME</name>
<dbReference type="Pfam" id="PF04082">
    <property type="entry name" value="Fungal_trans"/>
    <property type="match status" value="1"/>
</dbReference>
<comment type="caution">
    <text evidence="4">The sequence shown here is derived from an EMBL/GenBank/DDBJ whole genome shotgun (WGS) entry which is preliminary data.</text>
</comment>
<dbReference type="AlphaFoldDB" id="A0A438MX89"/>
<keyword evidence="2" id="KW-0472">Membrane</keyword>
<gene>
    <name evidence="4" type="ORF">B0A52_08915</name>
</gene>
<proteinExistence type="predicted"/>
<keyword evidence="2" id="KW-0812">Transmembrane</keyword>
<dbReference type="Proteomes" id="UP000288859">
    <property type="component" value="Unassembled WGS sequence"/>
</dbReference>
<evidence type="ECO:0000313" key="5">
    <source>
        <dbReference type="Proteomes" id="UP000288859"/>
    </source>
</evidence>
<dbReference type="InterPro" id="IPR007219">
    <property type="entry name" value="XnlR_reg_dom"/>
</dbReference>
<feature type="domain" description="Xylanolytic transcriptional activator regulatory" evidence="3">
    <location>
        <begin position="125"/>
        <end position="340"/>
    </location>
</feature>
<protein>
    <recommendedName>
        <fullName evidence="3">Xylanolytic transcriptional activator regulatory domain-containing protein</fullName>
    </recommendedName>
</protein>
<dbReference type="GO" id="GO:0006351">
    <property type="term" value="P:DNA-templated transcription"/>
    <property type="evidence" value="ECO:0007669"/>
    <property type="project" value="InterPro"/>
</dbReference>
<dbReference type="GO" id="GO:0003677">
    <property type="term" value="F:DNA binding"/>
    <property type="evidence" value="ECO:0007669"/>
    <property type="project" value="InterPro"/>
</dbReference>